<dbReference type="PROSITE" id="PS50157">
    <property type="entry name" value="ZINC_FINGER_C2H2_2"/>
    <property type="match status" value="5"/>
</dbReference>
<feature type="region of interest" description="Disordered" evidence="12">
    <location>
        <begin position="368"/>
        <end position="442"/>
    </location>
</feature>
<feature type="DNA-binding region" description="Homeobox" evidence="10">
    <location>
        <begin position="840"/>
        <end position="899"/>
    </location>
</feature>
<feature type="compositionally biased region" description="Polar residues" evidence="12">
    <location>
        <begin position="375"/>
        <end position="386"/>
    </location>
</feature>
<feature type="compositionally biased region" description="Pro residues" evidence="12">
    <location>
        <begin position="757"/>
        <end position="777"/>
    </location>
</feature>
<feature type="compositionally biased region" description="Basic and acidic residues" evidence="12">
    <location>
        <begin position="415"/>
        <end position="427"/>
    </location>
</feature>
<keyword evidence="16" id="KW-1185">Reference proteome</keyword>
<evidence type="ECO:0000313" key="15">
    <source>
        <dbReference type="EMBL" id="KAG5841789.1"/>
    </source>
</evidence>
<keyword evidence="6 10" id="KW-0238">DNA-binding</keyword>
<accession>A0A9D3M3D6</accession>
<feature type="compositionally biased region" description="Basic and acidic residues" evidence="12">
    <location>
        <begin position="1026"/>
        <end position="1036"/>
    </location>
</feature>
<feature type="domain" description="Homeobox" evidence="13">
    <location>
        <begin position="935"/>
        <end position="995"/>
    </location>
</feature>
<feature type="compositionally biased region" description="Basic and acidic residues" evidence="12">
    <location>
        <begin position="580"/>
        <end position="595"/>
    </location>
</feature>
<name>A0A9D3M3D6_ANGAN</name>
<dbReference type="InterPro" id="IPR009057">
    <property type="entry name" value="Homeodomain-like_sf"/>
</dbReference>
<gene>
    <name evidence="15" type="ORF">ANANG_G00170660</name>
</gene>
<feature type="compositionally biased region" description="Polar residues" evidence="12">
    <location>
        <begin position="1086"/>
        <end position="1099"/>
    </location>
</feature>
<dbReference type="InterPro" id="IPR017970">
    <property type="entry name" value="Homeobox_CS"/>
</dbReference>
<dbReference type="InterPro" id="IPR036236">
    <property type="entry name" value="Znf_C2H2_sf"/>
</dbReference>
<feature type="domain" description="C2H2-type" evidence="14">
    <location>
        <begin position="1157"/>
        <end position="1179"/>
    </location>
</feature>
<keyword evidence="3" id="KW-0677">Repeat</keyword>
<feature type="compositionally biased region" description="Basic and acidic residues" evidence="12">
    <location>
        <begin position="550"/>
        <end position="566"/>
    </location>
</feature>
<evidence type="ECO:0000256" key="3">
    <source>
        <dbReference type="ARBA" id="ARBA00022737"/>
    </source>
</evidence>
<feature type="DNA-binding region" description="Homeobox" evidence="10">
    <location>
        <begin position="1269"/>
        <end position="1328"/>
    </location>
</feature>
<protein>
    <recommendedName>
        <fullName evidence="17">Zinc finger homeobox protein 4</fullName>
    </recommendedName>
</protein>
<dbReference type="SMART" id="SM00389">
    <property type="entry name" value="HOX"/>
    <property type="match status" value="3"/>
</dbReference>
<evidence type="ECO:0000256" key="5">
    <source>
        <dbReference type="ARBA" id="ARBA00022833"/>
    </source>
</evidence>
<dbReference type="Pfam" id="PF00096">
    <property type="entry name" value="zf-C2H2"/>
    <property type="match status" value="2"/>
</dbReference>
<evidence type="ECO:0000256" key="7">
    <source>
        <dbReference type="ARBA" id="ARBA00023155"/>
    </source>
</evidence>
<evidence type="ECO:0000256" key="8">
    <source>
        <dbReference type="ARBA" id="ARBA00023242"/>
    </source>
</evidence>
<dbReference type="PROSITE" id="PS00027">
    <property type="entry name" value="HOMEOBOX_1"/>
    <property type="match status" value="3"/>
</dbReference>
<evidence type="ECO:0000256" key="9">
    <source>
        <dbReference type="PROSITE-ProRule" id="PRU00042"/>
    </source>
</evidence>
<keyword evidence="2" id="KW-0479">Metal-binding</keyword>
<evidence type="ECO:0000256" key="2">
    <source>
        <dbReference type="ARBA" id="ARBA00022723"/>
    </source>
</evidence>
<evidence type="ECO:0000313" key="16">
    <source>
        <dbReference type="Proteomes" id="UP001044222"/>
    </source>
</evidence>
<dbReference type="SMART" id="SM00355">
    <property type="entry name" value="ZnF_C2H2"/>
    <property type="match status" value="7"/>
</dbReference>
<evidence type="ECO:0000256" key="1">
    <source>
        <dbReference type="ARBA" id="ARBA00004123"/>
    </source>
</evidence>
<feature type="compositionally biased region" description="Low complexity" evidence="12">
    <location>
        <begin position="1058"/>
        <end position="1076"/>
    </location>
</feature>
<keyword evidence="7 10" id="KW-0371">Homeobox</keyword>
<feature type="domain" description="C2H2-type" evidence="14">
    <location>
        <begin position="342"/>
        <end position="371"/>
    </location>
</feature>
<evidence type="ECO:0008006" key="17">
    <source>
        <dbReference type="Google" id="ProtNLM"/>
    </source>
</evidence>
<dbReference type="SUPFAM" id="SSF57667">
    <property type="entry name" value="beta-beta-alpha zinc fingers"/>
    <property type="match status" value="2"/>
</dbReference>
<evidence type="ECO:0000256" key="4">
    <source>
        <dbReference type="ARBA" id="ARBA00022771"/>
    </source>
</evidence>
<feature type="compositionally biased region" description="Basic and acidic residues" evidence="12">
    <location>
        <begin position="229"/>
        <end position="251"/>
    </location>
</feature>
<feature type="compositionally biased region" description="Pro residues" evidence="12">
    <location>
        <begin position="722"/>
        <end position="747"/>
    </location>
</feature>
<keyword evidence="4 9" id="KW-0863">Zinc-finger</keyword>
<feature type="compositionally biased region" description="Basic and acidic residues" evidence="12">
    <location>
        <begin position="1244"/>
        <end position="1269"/>
    </location>
</feature>
<organism evidence="15 16">
    <name type="scientific">Anguilla anguilla</name>
    <name type="common">European freshwater eel</name>
    <name type="synonym">Muraena anguilla</name>
    <dbReference type="NCBI Taxonomy" id="7936"/>
    <lineage>
        <taxon>Eukaryota</taxon>
        <taxon>Metazoa</taxon>
        <taxon>Chordata</taxon>
        <taxon>Craniata</taxon>
        <taxon>Vertebrata</taxon>
        <taxon>Euteleostomi</taxon>
        <taxon>Actinopterygii</taxon>
        <taxon>Neopterygii</taxon>
        <taxon>Teleostei</taxon>
        <taxon>Anguilliformes</taxon>
        <taxon>Anguillidae</taxon>
        <taxon>Anguilla</taxon>
    </lineage>
</organism>
<feature type="region of interest" description="Disordered" evidence="12">
    <location>
        <begin position="212"/>
        <end position="264"/>
    </location>
</feature>
<feature type="domain" description="C2H2-type" evidence="14">
    <location>
        <begin position="668"/>
        <end position="696"/>
    </location>
</feature>
<dbReference type="FunFam" id="1.10.10.60:FF:000064">
    <property type="entry name" value="Zinc finger homeobox protein 4"/>
    <property type="match status" value="1"/>
</dbReference>
<sequence>MHMLSQHSVRSALCCPLCDDVLSSKIHLQLHLTHLHSVAADCVEKLIAGVSETNVLMPRNTAEKLPEKDKLLCHMDTSAVTQKEPVKPQGGGSRGLKSKAQNRGLEGLQNVLEVKPLKAHSDAASWKRSQDQKNQAWLWKDQSGLQNQQLLGSNHHGYKQQGDPYRLETRELQTHSQLRAAVVCALCLCDFPTVLELRKHLESGHPELSEADIERLCRTPPASELSTESEERMFEPRRHKDLVQERKDSPARSDSGSPLDEATPEFKRIVPLKKGTNFFVEKFLDPARPYKCTVCKESFTQKNILLVHYNSVSHLHKLKKIMHETTSPVLQESSNRFDNKPFKCSICNVAYSQSSTLEIHMRSVLHQTKARTSKMETGSGVSNGNHGSALPQRPVTVSQETVDSASLPAAIPKDNQTKAKETNRKQTSENISALLPPQPSLTPGQLQLQHDLTQQAAFFQSQFLSPAFWPPLPMSPSVLLHFQQPQFLFPFYVPGAEVKLNPELASQSPVLGLPGMTQTLLEDLRLQQSQFQQLQRQATKKPASDSEVPPQKEREQTKEPEVERNDTAASDVPVSEDAEEQSKEPEGKEEPEKINHSGVAADDSGDVKKQVPEPPFLPPRVILGARGNAARALLENFGFELVIQYIENRQRNQRKNECAEKEAIADKLECGTCGKLFSNILILKNHQEHVHKQIFPNGDLEKFAQQYREAYDKLYPINPLSPATPPSPPATPTLPPPPPSPQPPSEPSPTIRKIQTPVPPKAPQPPPTPPPPPPPVLSPQIHFPTSVDLPFLLSMMAQQAGLPPHLTPQLPSSDTTPLLDLTQPCHQQEPDPAALQQAESKRPRTRITEEQLKILRDNFKINSYPGEEKIEELAEKSGLCQKVIKHWFRNALFREKQRCKESPYNFSIPPVTTLEDVKLESQFDGIDFHKPDPTKNNRSSRTHFTDHQMRVLQDFFDTNANPKDYEIDQLSSVLNLPSHVIIVWFQNAREKARQNYEGQTGSAEDSERKDSWNAHSFKAEDDDARDSDWQDKEYKDASNQNVPKLLDHAGSSKNTFGSVACSDSSSPSVPSPQSSVGKASPKPKLTSENPKQAEDSSSQVVNNIPELRAAQVLTPQPARQKTTQELMTRLQSAATSSHIPLTSSSLTNSLLPQMLHYKCDQCKIIFPSAELWQEHQRMHLLATQNQFLHSQFLERSLEMPYMIFDPSNPLITSQLLSGTFSQMPVLNSSVHSSSPSSCSASLKRKLDDREENSSSDKDCGNTIEDQQRDKRPRTTIAPEQLEILYDKYLLDSNPTRKMLEHIANTVGLKKRVVQVWFQNTRARERKGQFRALGTVQSHKKCPFCGSLFKALSALESHIRSRHWHEAKEAGFSLCLSSMLAGIDGGEILHKHNDFENLSTKMETSESELPDFELTTASPSPAKHSEGHLKYFLSSSCSKAEKMRTLKR</sequence>
<dbReference type="InterPro" id="IPR013087">
    <property type="entry name" value="Znf_C2H2_type"/>
</dbReference>
<reference evidence="15" key="1">
    <citation type="submission" date="2021-01" db="EMBL/GenBank/DDBJ databases">
        <title>A chromosome-scale assembly of European eel, Anguilla anguilla.</title>
        <authorList>
            <person name="Henkel C."/>
            <person name="Jong-Raadsen S.A."/>
            <person name="Dufour S."/>
            <person name="Weltzien F.-A."/>
            <person name="Palstra A.P."/>
            <person name="Pelster B."/>
            <person name="Spaink H.P."/>
            <person name="Van Den Thillart G.E."/>
            <person name="Jansen H."/>
            <person name="Zahm M."/>
            <person name="Klopp C."/>
            <person name="Cedric C."/>
            <person name="Louis A."/>
            <person name="Berthelot C."/>
            <person name="Parey E."/>
            <person name="Roest Crollius H."/>
            <person name="Montfort J."/>
            <person name="Robinson-Rechavi M."/>
            <person name="Bucao C."/>
            <person name="Bouchez O."/>
            <person name="Gislard M."/>
            <person name="Lluch J."/>
            <person name="Milhes M."/>
            <person name="Lampietro C."/>
            <person name="Lopez Roques C."/>
            <person name="Donnadieu C."/>
            <person name="Braasch I."/>
            <person name="Desvignes T."/>
            <person name="Postlethwait J."/>
            <person name="Bobe J."/>
            <person name="Guiguen Y."/>
            <person name="Dirks R."/>
        </authorList>
    </citation>
    <scope>NUCLEOTIDE SEQUENCE</scope>
    <source>
        <strain evidence="15">Tag_6206</strain>
        <tissue evidence="15">Liver</tissue>
    </source>
</reference>
<feature type="domain" description="Homeobox" evidence="13">
    <location>
        <begin position="838"/>
        <end position="898"/>
    </location>
</feature>
<feature type="region of interest" description="Disordered" evidence="12">
    <location>
        <begin position="995"/>
        <end position="1099"/>
    </location>
</feature>
<feature type="region of interest" description="Disordered" evidence="12">
    <location>
        <begin position="802"/>
        <end position="845"/>
    </location>
</feature>
<dbReference type="InterPro" id="IPR001356">
    <property type="entry name" value="HD"/>
</dbReference>
<dbReference type="CDD" id="cd00086">
    <property type="entry name" value="homeodomain"/>
    <property type="match status" value="3"/>
</dbReference>
<dbReference type="Proteomes" id="UP001044222">
    <property type="component" value="Chromosome 9"/>
</dbReference>
<feature type="compositionally biased region" description="Low complexity" evidence="12">
    <location>
        <begin position="1229"/>
        <end position="1241"/>
    </location>
</feature>
<evidence type="ECO:0000256" key="6">
    <source>
        <dbReference type="ARBA" id="ARBA00023125"/>
    </source>
</evidence>
<comment type="caution">
    <text evidence="15">The sequence shown here is derived from an EMBL/GenBank/DDBJ whole genome shotgun (WGS) entry which is preliminary data.</text>
</comment>
<feature type="domain" description="C2H2-type" evidence="14">
    <location>
        <begin position="1339"/>
        <end position="1367"/>
    </location>
</feature>
<proteinExistence type="predicted"/>
<dbReference type="PANTHER" id="PTHR45891:SF2">
    <property type="entry name" value="ZINC FINGER HOMEOBOX PROTEIN 4"/>
    <property type="match status" value="1"/>
</dbReference>
<dbReference type="PANTHER" id="PTHR45891">
    <property type="entry name" value="ZINC FINGER HOMEOBOX PROTEIN"/>
    <property type="match status" value="1"/>
</dbReference>
<dbReference type="FunFam" id="3.30.160.60:FF:000446">
    <property type="entry name" value="Zinc finger protein"/>
    <property type="match status" value="1"/>
</dbReference>
<dbReference type="SUPFAM" id="SSF46689">
    <property type="entry name" value="Homeodomain-like"/>
    <property type="match status" value="3"/>
</dbReference>
<dbReference type="GO" id="GO:0000978">
    <property type="term" value="F:RNA polymerase II cis-regulatory region sequence-specific DNA binding"/>
    <property type="evidence" value="ECO:0007669"/>
    <property type="project" value="TreeGrafter"/>
</dbReference>
<feature type="region of interest" description="Disordered" evidence="12">
    <location>
        <begin position="1229"/>
        <end position="1275"/>
    </location>
</feature>
<evidence type="ECO:0000256" key="11">
    <source>
        <dbReference type="RuleBase" id="RU000682"/>
    </source>
</evidence>
<dbReference type="Gene3D" id="3.30.160.60">
    <property type="entry name" value="Classic Zinc Finger"/>
    <property type="match status" value="1"/>
</dbReference>
<dbReference type="PROSITE" id="PS50071">
    <property type="entry name" value="HOMEOBOX_2"/>
    <property type="match status" value="3"/>
</dbReference>
<feature type="domain" description="Homeobox" evidence="13">
    <location>
        <begin position="1267"/>
        <end position="1327"/>
    </location>
</feature>
<keyword evidence="8 10" id="KW-0539">Nucleus</keyword>
<dbReference type="InterPro" id="IPR051968">
    <property type="entry name" value="ZnFinger_Homeobox_TR"/>
</dbReference>
<feature type="region of interest" description="Disordered" evidence="12">
    <location>
        <begin position="531"/>
        <end position="613"/>
    </location>
</feature>
<dbReference type="PROSITE" id="PS00028">
    <property type="entry name" value="ZINC_FINGER_C2H2_1"/>
    <property type="match status" value="6"/>
</dbReference>
<dbReference type="GO" id="GO:0008270">
    <property type="term" value="F:zinc ion binding"/>
    <property type="evidence" value="ECO:0007669"/>
    <property type="project" value="UniProtKB-KW"/>
</dbReference>
<dbReference type="GO" id="GO:0005634">
    <property type="term" value="C:nucleus"/>
    <property type="evidence" value="ECO:0007669"/>
    <property type="project" value="UniProtKB-SubCell"/>
</dbReference>
<evidence type="ECO:0000259" key="14">
    <source>
        <dbReference type="PROSITE" id="PS50157"/>
    </source>
</evidence>
<dbReference type="FunFam" id="1.10.10.60:FF:000082">
    <property type="entry name" value="Putative zinc finger homeobox protein 4"/>
    <property type="match status" value="1"/>
</dbReference>
<dbReference type="EMBL" id="JAFIRN010000009">
    <property type="protein sequence ID" value="KAG5841789.1"/>
    <property type="molecule type" value="Genomic_DNA"/>
</dbReference>
<keyword evidence="5" id="KW-0862">Zinc</keyword>
<dbReference type="Gene3D" id="1.10.10.60">
    <property type="entry name" value="Homeodomain-like"/>
    <property type="match status" value="3"/>
</dbReference>
<feature type="DNA-binding region" description="Homeobox" evidence="10">
    <location>
        <begin position="937"/>
        <end position="996"/>
    </location>
</feature>
<feature type="region of interest" description="Disordered" evidence="12">
    <location>
        <begin position="1402"/>
        <end position="1425"/>
    </location>
</feature>
<feature type="domain" description="C2H2-type" evidence="14">
    <location>
        <begin position="290"/>
        <end position="321"/>
    </location>
</feature>
<feature type="region of interest" description="Disordered" evidence="12">
    <location>
        <begin position="77"/>
        <end position="100"/>
    </location>
</feature>
<dbReference type="GO" id="GO:0000981">
    <property type="term" value="F:DNA-binding transcription factor activity, RNA polymerase II-specific"/>
    <property type="evidence" value="ECO:0007669"/>
    <property type="project" value="InterPro"/>
</dbReference>
<evidence type="ECO:0000259" key="13">
    <source>
        <dbReference type="PROSITE" id="PS50071"/>
    </source>
</evidence>
<dbReference type="Pfam" id="PF00046">
    <property type="entry name" value="Homeodomain"/>
    <property type="match status" value="3"/>
</dbReference>
<evidence type="ECO:0000256" key="10">
    <source>
        <dbReference type="PROSITE-ProRule" id="PRU00108"/>
    </source>
</evidence>
<feature type="region of interest" description="Disordered" evidence="12">
    <location>
        <begin position="716"/>
        <end position="782"/>
    </location>
</feature>
<comment type="subcellular location">
    <subcellularLocation>
        <location evidence="1 10 11">Nucleus</location>
    </subcellularLocation>
</comment>
<feature type="compositionally biased region" description="Polar residues" evidence="12">
    <location>
        <begin position="395"/>
        <end position="404"/>
    </location>
</feature>
<evidence type="ECO:0000256" key="12">
    <source>
        <dbReference type="SAM" id="MobiDB-lite"/>
    </source>
</evidence>